<reference evidence="2 3" key="2">
    <citation type="submission" date="2019-05" db="EMBL/GenBank/DDBJ databases">
        <authorList>
            <person name="Lianzixin W."/>
        </authorList>
    </citation>
    <scope>NUCLEOTIDE SEQUENCE [LARGE SCALE GENOMIC DNA]</scope>
    <source>
        <strain evidence="2 3">EC11</strain>
    </source>
</reference>
<comment type="caution">
    <text evidence="2">The sequence shown here is derived from an EMBL/GenBank/DDBJ whole genome shotgun (WGS) entry which is preliminary data.</text>
</comment>
<sequence length="659" mass="72324">MSSYNENLNASVVSSLQAQELKLNNTQTKLNAGMFTLYYAEDAKITAQEKLKRTEKKYSAQEIIKEEAVGDNNLSTNVIATANQEKEFNLQSVSNTAVAAANVQIATNAIVNLASDMGSIVSILNAADYGSQIYEQALAVNKLMNDTAYNAEVTSQKAMEASSLTAEVTASTVADMATTTGASVTNLLSILNSQLETISALEITENAAFTAAATAQKKAEGELIDARVEYDAANATYLSSINELNLNLQVTDKTNTDFTVQFNTYQNPFYVGSETSPYNTSPVENYYVFVVKESEKSIFSITTAEGLLTNPEIAFPINGEGLDAKTISQTISMADLKDSSDHTLVLGENYVIFVLVQFTVDYKKSLNNFEDFLTAASSSFVLTTPLNSPSTDNIKVNFLAADENPDNVTTQVLQFNLNQESKNVEYRCMFLLNNSTLVNQMFKTEDLLSVENQILKEINAEINNIKDEADEIKAYNNKNLLHSLTNKLKTLTDKKEALNQTNDADDADVKKKSKKDTTDLDTQISELNARIKELTSIDLRDINPAISKGNINSQNKTPQPGFFFNQLIAENVTDGNYTVPSIDQIQTTEDTTTVVLPIQDNTTDNFGNPLIEGNEYIPVILTVASGPKKLSLQYSNSISDFKNTEAFNYSTKNTTSENN</sequence>
<keyword evidence="3" id="KW-1185">Reference proteome</keyword>
<proteinExistence type="predicted"/>
<keyword evidence="1" id="KW-0175">Coiled coil</keyword>
<dbReference type="RefSeq" id="WP_140960480.1">
    <property type="nucleotide sequence ID" value="NZ_VEVQ02000002.1"/>
</dbReference>
<protein>
    <submittedName>
        <fullName evidence="2">Uncharacterized protein</fullName>
    </submittedName>
</protein>
<reference evidence="3" key="1">
    <citation type="submission" date="2019-05" db="EMBL/GenBank/DDBJ databases">
        <title>Flavobacterium profundi sp. nov., isolated from a deep-sea seamount.</title>
        <authorList>
            <person name="Zhang D.-C."/>
        </authorList>
    </citation>
    <scope>NUCLEOTIDE SEQUENCE [LARGE SCALE GENOMIC DNA]</scope>
    <source>
        <strain evidence="3">EC11</strain>
    </source>
</reference>
<reference evidence="2 3" key="3">
    <citation type="submission" date="2020-02" db="EMBL/GenBank/DDBJ databases">
        <title>Flavobacterium profundi sp. nov., isolated from a deep-sea seamount.</title>
        <authorList>
            <person name="Zhang D.-C."/>
        </authorList>
    </citation>
    <scope>NUCLEOTIDE SEQUENCE [LARGE SCALE GENOMIC DNA]</scope>
    <source>
        <strain evidence="2 3">EC11</strain>
    </source>
</reference>
<evidence type="ECO:0000313" key="3">
    <source>
        <dbReference type="Proteomes" id="UP000817854"/>
    </source>
</evidence>
<dbReference type="EMBL" id="VEVQ02000002">
    <property type="protein sequence ID" value="NHN24923.1"/>
    <property type="molecule type" value="Genomic_DNA"/>
</dbReference>
<dbReference type="Proteomes" id="UP000817854">
    <property type="component" value="Unassembled WGS sequence"/>
</dbReference>
<feature type="coiled-coil region" evidence="1">
    <location>
        <begin position="448"/>
        <end position="501"/>
    </location>
</feature>
<organism evidence="2 3">
    <name type="scientific">Flavobacterium jejuense</name>
    <dbReference type="NCBI Taxonomy" id="1544455"/>
    <lineage>
        <taxon>Bacteria</taxon>
        <taxon>Pseudomonadati</taxon>
        <taxon>Bacteroidota</taxon>
        <taxon>Flavobacteriia</taxon>
        <taxon>Flavobacteriales</taxon>
        <taxon>Flavobacteriaceae</taxon>
        <taxon>Flavobacterium</taxon>
    </lineage>
</organism>
<evidence type="ECO:0000256" key="1">
    <source>
        <dbReference type="SAM" id="Coils"/>
    </source>
</evidence>
<gene>
    <name evidence="2" type="ORF">FIA58_004460</name>
</gene>
<name>A0ABX0IMI3_9FLAO</name>
<evidence type="ECO:0000313" key="2">
    <source>
        <dbReference type="EMBL" id="NHN24923.1"/>
    </source>
</evidence>
<accession>A0ABX0IMI3</accession>